<evidence type="ECO:0000259" key="1">
    <source>
        <dbReference type="Pfam" id="PF23622"/>
    </source>
</evidence>
<dbReference type="InterPro" id="IPR053772">
    <property type="entry name" value="At1g61320/At1g61330-like"/>
</dbReference>
<sequence length="375" mass="42423">MHSGGLKTFGLQTSDYYKCHLDSWLHLVLTSGLEVLILKLWTQRPKYNFPCSLLSGKSRDLIRKLCLSFCTFRPTVRLSLNNLKKLYLSFVSTTSDELECLLSDSFALERLELRHSSEIVHLKIPYLLQRLSYLELIACDSLKVIGNKAPNLSTFHFKGNDIVQLSLGEACQVTNLYMSCYEAIHFARVDLPLIAPNLEMLTIESPSEQIPEPEVLGYVCSCSPAGGGEFFVPNYDYFSLVSFFDASPSLETFILDIYIPTAFEDPESVLGEASHMRRMAELRHGKLKRVKITNFYPAKSLVELTCHILERSSLQCLTLDTCCCCHEKSYSYSKYGKCFILAVRAHIEGKVPSTARLDFPKRCTLDVKLSLTCNV</sequence>
<dbReference type="SUPFAM" id="SSF52047">
    <property type="entry name" value="RNI-like"/>
    <property type="match status" value="1"/>
</dbReference>
<dbReference type="PANTHER" id="PTHR34145">
    <property type="entry name" value="OS02G0105600 PROTEIN"/>
    <property type="match status" value="1"/>
</dbReference>
<organism evidence="2 3">
    <name type="scientific">Urochloa decumbens</name>
    <dbReference type="NCBI Taxonomy" id="240449"/>
    <lineage>
        <taxon>Eukaryota</taxon>
        <taxon>Viridiplantae</taxon>
        <taxon>Streptophyta</taxon>
        <taxon>Embryophyta</taxon>
        <taxon>Tracheophyta</taxon>
        <taxon>Spermatophyta</taxon>
        <taxon>Magnoliopsida</taxon>
        <taxon>Liliopsida</taxon>
        <taxon>Poales</taxon>
        <taxon>Poaceae</taxon>
        <taxon>PACMAD clade</taxon>
        <taxon>Panicoideae</taxon>
        <taxon>Panicodae</taxon>
        <taxon>Paniceae</taxon>
        <taxon>Melinidinae</taxon>
        <taxon>Urochloa</taxon>
    </lineage>
</organism>
<name>A0ABC9EVB8_9POAL</name>
<gene>
    <name evidence="2" type="ORF">URODEC1_LOCUS98966</name>
</gene>
<protein>
    <recommendedName>
        <fullName evidence="1">At1g61320/AtMIF1 LRR domain-containing protein</fullName>
    </recommendedName>
</protein>
<evidence type="ECO:0000313" key="3">
    <source>
        <dbReference type="Proteomes" id="UP001497457"/>
    </source>
</evidence>
<dbReference type="EMBL" id="OZ075115">
    <property type="protein sequence ID" value="CAL5063559.1"/>
    <property type="molecule type" value="Genomic_DNA"/>
</dbReference>
<dbReference type="Proteomes" id="UP001497457">
    <property type="component" value="Chromosome 5rd"/>
</dbReference>
<reference evidence="2" key="1">
    <citation type="submission" date="2024-10" db="EMBL/GenBank/DDBJ databases">
        <authorList>
            <person name="Ryan C."/>
        </authorList>
    </citation>
    <scope>NUCLEOTIDE SEQUENCE [LARGE SCALE GENOMIC DNA]</scope>
</reference>
<feature type="domain" description="At1g61320/AtMIF1 LRR" evidence="1">
    <location>
        <begin position="2"/>
        <end position="364"/>
    </location>
</feature>
<evidence type="ECO:0000313" key="2">
    <source>
        <dbReference type="EMBL" id="CAL5063559.1"/>
    </source>
</evidence>
<accession>A0ABC9EVB8</accession>
<dbReference type="AlphaFoldDB" id="A0ABC9EVB8"/>
<proteinExistence type="predicted"/>
<dbReference type="InterPro" id="IPR055357">
    <property type="entry name" value="LRR_At1g61320_AtMIF1"/>
</dbReference>
<dbReference type="PANTHER" id="PTHR34145:SF60">
    <property type="entry name" value="F-BOX DOMAIN-CONTAINING PROTEIN"/>
    <property type="match status" value="1"/>
</dbReference>
<dbReference type="Pfam" id="PF23622">
    <property type="entry name" value="LRR_At1g61320_AtMIF1"/>
    <property type="match status" value="1"/>
</dbReference>
<keyword evidence="3" id="KW-1185">Reference proteome</keyword>